<name>A0ABV8U9Y9_9PROT</name>
<evidence type="ECO:0008006" key="4">
    <source>
        <dbReference type="Google" id="ProtNLM"/>
    </source>
</evidence>
<comment type="caution">
    <text evidence="2">The sequence shown here is derived from an EMBL/GenBank/DDBJ whole genome shotgun (WGS) entry which is preliminary data.</text>
</comment>
<gene>
    <name evidence="2" type="ORF">ACFO5Q_08990</name>
</gene>
<dbReference type="RefSeq" id="WP_068151922.1">
    <property type="nucleotide sequence ID" value="NZ_JBHSCR010000005.1"/>
</dbReference>
<protein>
    <recommendedName>
        <fullName evidence="4">Lipoprotein</fullName>
    </recommendedName>
</protein>
<keyword evidence="3" id="KW-1185">Reference proteome</keyword>
<organism evidence="2 3">
    <name type="scientific">Kordiimonas lipolytica</name>
    <dbReference type="NCBI Taxonomy" id="1662421"/>
    <lineage>
        <taxon>Bacteria</taxon>
        <taxon>Pseudomonadati</taxon>
        <taxon>Pseudomonadota</taxon>
        <taxon>Alphaproteobacteria</taxon>
        <taxon>Kordiimonadales</taxon>
        <taxon>Kordiimonadaceae</taxon>
        <taxon>Kordiimonas</taxon>
    </lineage>
</organism>
<keyword evidence="1" id="KW-0732">Signal</keyword>
<dbReference type="EMBL" id="JBHSCR010000005">
    <property type="protein sequence ID" value="MFC4347978.1"/>
    <property type="molecule type" value="Genomic_DNA"/>
</dbReference>
<dbReference type="PROSITE" id="PS51257">
    <property type="entry name" value="PROKAR_LIPOPROTEIN"/>
    <property type="match status" value="1"/>
</dbReference>
<evidence type="ECO:0000313" key="2">
    <source>
        <dbReference type="EMBL" id="MFC4347978.1"/>
    </source>
</evidence>
<dbReference type="Proteomes" id="UP001595776">
    <property type="component" value="Unassembled WGS sequence"/>
</dbReference>
<proteinExistence type="predicted"/>
<evidence type="ECO:0000256" key="1">
    <source>
        <dbReference type="SAM" id="SignalP"/>
    </source>
</evidence>
<evidence type="ECO:0000313" key="3">
    <source>
        <dbReference type="Proteomes" id="UP001595776"/>
    </source>
</evidence>
<feature type="chain" id="PRO_5046516941" description="Lipoprotein" evidence="1">
    <location>
        <begin position="24"/>
        <end position="687"/>
    </location>
</feature>
<feature type="signal peptide" evidence="1">
    <location>
        <begin position="1"/>
        <end position="23"/>
    </location>
</feature>
<accession>A0ABV8U9Y9</accession>
<sequence>MIRIPQHLSAAFFALALSQAGLACVADPAMAEQPLSPSSQPQEAPLHFSVTEGKIYNEFYRSGSSAAHTVLTSGTKPRLIVAFPAGNSGVSLWFDEQQQAANWRPLEFISPISKETPAGPLYGIEATVTAQASSLTINRAVLGNIRAIRTYMHEATVDSRLTPSVKQQANDIVWSRERLDGLGGYALSLKMLSGSISHADDGRITLIAGKDSLIRFQMQALTGDTPLTPIAPGELLNATAADDPLSRNILAFLTYKEKMLAGSWRFNTYFGRDTLLSTSLLMPTLKPQGIDAAIISVLNRLAPNGQVAHEEEIAEFAVMRHMDETGHAAADPVYDYAMIDEGYLLAPMLAKYMAMGEHQAAHLKELLIQKSPSGATFSDLFARNVEYVLNHAQPFVNDPVFENLIRIKDGSRVGEWRDSQEGLGNGRYPYNVNAVLVPAALEAIADLARANLIADEGLAERAAVMAQVWTDHAPALFEVSLQPSTAQAKIDEYAKENGIPSIAAKSMSEGLVQFPALSLDTNGEPVSVVHSDPAFLLFFSDPEIDQLEKVIFQIRQPFPAGLMTPVGMLVSNPAFADAEVQSIFTKGHYHGPVVWPWQQAMMAAGLDRQINRKDLPKSTRDQLLGFQKELWTAIQNGHPVKTAELWSWNYEGGTFHPAPYGQGQAHLTESNAAQLWSTVFLAISPPR</sequence>
<dbReference type="SUPFAM" id="SSF48208">
    <property type="entry name" value="Six-hairpin glycosidases"/>
    <property type="match status" value="1"/>
</dbReference>
<dbReference type="InterPro" id="IPR008928">
    <property type="entry name" value="6-hairpin_glycosidase_sf"/>
</dbReference>
<reference evidence="3" key="1">
    <citation type="journal article" date="2019" name="Int. J. Syst. Evol. Microbiol.">
        <title>The Global Catalogue of Microorganisms (GCM) 10K type strain sequencing project: providing services to taxonomists for standard genome sequencing and annotation.</title>
        <authorList>
            <consortium name="The Broad Institute Genomics Platform"/>
            <consortium name="The Broad Institute Genome Sequencing Center for Infectious Disease"/>
            <person name="Wu L."/>
            <person name="Ma J."/>
        </authorList>
    </citation>
    <scope>NUCLEOTIDE SEQUENCE [LARGE SCALE GENOMIC DNA]</scope>
    <source>
        <strain evidence="3">CGMCC 1.15304</strain>
    </source>
</reference>